<dbReference type="GO" id="GO:0005765">
    <property type="term" value="C:lysosomal membrane"/>
    <property type="evidence" value="ECO:0007669"/>
    <property type="project" value="UniProtKB-SubCell"/>
</dbReference>
<evidence type="ECO:0000256" key="6">
    <source>
        <dbReference type="ARBA" id="ARBA00022753"/>
    </source>
</evidence>
<feature type="transmembrane region" description="Helical" evidence="10">
    <location>
        <begin position="154"/>
        <end position="176"/>
    </location>
</feature>
<sequence length="191" mass="21640">LGIMCNIKVSIALAILGISAGIMAGLCFAIQYHNWSATTMAFTSAVAASILLYVHVAYKKGWMLEWPHARFDCFTCVGEHRISEQVNHLSDAYILTCDRKYEEKLKEWRFSKNWQRSNAIQRSYIFVIGRVGLREQFQMSNFLEMAFPSDANSITGWVFFVIGIVGMVACFLSAGIKHQTLTEEGEDSNKY</sequence>
<evidence type="ECO:0000256" key="5">
    <source>
        <dbReference type="ARBA" id="ARBA00022692"/>
    </source>
</evidence>
<keyword evidence="5 10" id="KW-0812">Transmembrane</keyword>
<dbReference type="PANTHER" id="PTHR31525">
    <property type="entry name" value="HEME TRANSPORTER HRG1"/>
    <property type="match status" value="1"/>
</dbReference>
<dbReference type="GO" id="GO:0005886">
    <property type="term" value="C:plasma membrane"/>
    <property type="evidence" value="ECO:0007669"/>
    <property type="project" value="TreeGrafter"/>
</dbReference>
<dbReference type="InterPro" id="IPR026218">
    <property type="entry name" value="HRG"/>
</dbReference>
<evidence type="ECO:0000256" key="7">
    <source>
        <dbReference type="ARBA" id="ARBA00022989"/>
    </source>
</evidence>
<evidence type="ECO:0000256" key="3">
    <source>
        <dbReference type="ARBA" id="ARBA00006203"/>
    </source>
</evidence>
<feature type="transmembrane region" description="Helical" evidence="10">
    <location>
        <begin position="39"/>
        <end position="58"/>
    </location>
</feature>
<dbReference type="AlphaFoldDB" id="A0A0N4WX05"/>
<keyword evidence="6" id="KW-0967">Endosome</keyword>
<protein>
    <submittedName>
        <fullName evidence="11">Cytochrom_C_asm domain-containing protein</fullName>
    </submittedName>
</protein>
<evidence type="ECO:0000256" key="4">
    <source>
        <dbReference type="ARBA" id="ARBA00022448"/>
    </source>
</evidence>
<accession>A0A0N4WX05</accession>
<evidence type="ECO:0000256" key="1">
    <source>
        <dbReference type="ARBA" id="ARBA00004155"/>
    </source>
</evidence>
<name>A0A0N4WX05_HAEPC</name>
<feature type="transmembrane region" description="Helical" evidence="10">
    <location>
        <begin position="12"/>
        <end position="33"/>
    </location>
</feature>
<comment type="subcellular location">
    <subcellularLocation>
        <location evidence="2">Endosome membrane</location>
        <topology evidence="2">Multi-pass membrane protein</topology>
    </subcellularLocation>
    <subcellularLocation>
        <location evidence="1">Lysosome membrane</location>
        <topology evidence="1">Multi-pass membrane protein</topology>
    </subcellularLocation>
</comment>
<keyword evidence="8 10" id="KW-0472">Membrane</keyword>
<keyword evidence="4" id="KW-0813">Transport</keyword>
<reference evidence="11" key="1">
    <citation type="submission" date="2017-02" db="UniProtKB">
        <authorList>
            <consortium name="WormBaseParasite"/>
        </authorList>
    </citation>
    <scope>IDENTIFICATION</scope>
</reference>
<keyword evidence="7 10" id="KW-1133">Transmembrane helix</keyword>
<evidence type="ECO:0000256" key="10">
    <source>
        <dbReference type="SAM" id="Phobius"/>
    </source>
</evidence>
<dbReference type="WBParaSite" id="HPLM_0001631601-mRNA-1">
    <property type="protein sequence ID" value="HPLM_0001631601-mRNA-1"/>
    <property type="gene ID" value="HPLM_0001631601"/>
</dbReference>
<dbReference type="PANTHER" id="PTHR31525:SF1">
    <property type="entry name" value="HEME TRANSPORTER HRG1"/>
    <property type="match status" value="1"/>
</dbReference>
<evidence type="ECO:0000256" key="8">
    <source>
        <dbReference type="ARBA" id="ARBA00023136"/>
    </source>
</evidence>
<evidence type="ECO:0000256" key="2">
    <source>
        <dbReference type="ARBA" id="ARBA00004337"/>
    </source>
</evidence>
<dbReference type="GO" id="GO:0020037">
    <property type="term" value="F:heme binding"/>
    <property type="evidence" value="ECO:0007669"/>
    <property type="project" value="TreeGrafter"/>
</dbReference>
<organism evidence="11">
    <name type="scientific">Haemonchus placei</name>
    <name type="common">Barber's pole worm</name>
    <dbReference type="NCBI Taxonomy" id="6290"/>
    <lineage>
        <taxon>Eukaryota</taxon>
        <taxon>Metazoa</taxon>
        <taxon>Ecdysozoa</taxon>
        <taxon>Nematoda</taxon>
        <taxon>Chromadorea</taxon>
        <taxon>Rhabditida</taxon>
        <taxon>Rhabditina</taxon>
        <taxon>Rhabditomorpha</taxon>
        <taxon>Strongyloidea</taxon>
        <taxon>Trichostrongylidae</taxon>
        <taxon>Haemonchus</taxon>
    </lineage>
</organism>
<dbReference type="GO" id="GO:0010008">
    <property type="term" value="C:endosome membrane"/>
    <property type="evidence" value="ECO:0007669"/>
    <property type="project" value="UniProtKB-SubCell"/>
</dbReference>
<evidence type="ECO:0000256" key="9">
    <source>
        <dbReference type="ARBA" id="ARBA00023228"/>
    </source>
</evidence>
<evidence type="ECO:0000313" key="11">
    <source>
        <dbReference type="WBParaSite" id="HPLM_0001631601-mRNA-1"/>
    </source>
</evidence>
<proteinExistence type="inferred from homology"/>
<keyword evidence="9" id="KW-0458">Lysosome</keyword>
<dbReference type="GO" id="GO:0015232">
    <property type="term" value="F:heme transmembrane transporter activity"/>
    <property type="evidence" value="ECO:0007669"/>
    <property type="project" value="InterPro"/>
</dbReference>
<comment type="similarity">
    <text evidence="3">Belongs to the HRG family.</text>
</comment>